<organism evidence="1 2">
    <name type="scientific">Acer yangbiense</name>
    <dbReference type="NCBI Taxonomy" id="1000413"/>
    <lineage>
        <taxon>Eukaryota</taxon>
        <taxon>Viridiplantae</taxon>
        <taxon>Streptophyta</taxon>
        <taxon>Embryophyta</taxon>
        <taxon>Tracheophyta</taxon>
        <taxon>Spermatophyta</taxon>
        <taxon>Magnoliopsida</taxon>
        <taxon>eudicotyledons</taxon>
        <taxon>Gunneridae</taxon>
        <taxon>Pentapetalae</taxon>
        <taxon>rosids</taxon>
        <taxon>malvids</taxon>
        <taxon>Sapindales</taxon>
        <taxon>Sapindaceae</taxon>
        <taxon>Hippocastanoideae</taxon>
        <taxon>Acereae</taxon>
        <taxon>Acer</taxon>
    </lineage>
</organism>
<sequence length="793" mass="92676">MAVKIYEMENFISHEDHPTEEINISVNDQQYWIRTVKENIRKKSEDSYAPEYVSIGPLHREKPELDNMQKEKSTHFSAFLLRINTAKLRKMKKFVGDNEERIRKFYEGESKLSSCPYREMVLLDAVFILELFLRYYEKSILLNNQNHQNTGITRDLLLFENQLPYFLLEELYILASPVDGAKQPYPPFVALCCKFFRKCLPNNQLSEVEGKHFLDMIRCALLKNHPTAGQTGRIVHFSSAVELEKCGVKFESFDGEGLLNVRFRKKRGRLEWFKKCNPPWFKEGQLLIPKLTIEPITEDLIHNLIALEESCYTFEAYICDYILLMGYLINSKEDVGLLLKEHIIEFHHTDPDKVVKMIKVLCEATMRKIVDILFFFSLGGSGGWRRWGRSIDGSGLGFDRSMSSVCHKSNNLEMAELHEDCCIYGGPFHVSKENEAFYVPNDISIGPFYHGRSKLEYMEANKIRYHADFSRRTSSEKLKEFKIFIKIHEQDIRNYYSEQFKLLRNKFITIILYDVIFIIELFLKFYENKRDELLKPMHLNGIKKDLQVFGNQLPYFVLEKLYKLVFDNQRQTYNGMVYPSFLRLSCNFFLGSTSDCLEVSEQVKIKHFIDLRRYVVLRGFPPQAYAESNIGRTVILGIPGACKLYKSGVKFKAVDGNSINIEFEKKGRLFEKAELRIPKFVVNSGTECLFHNVIVFEQYCYKFETHFSNYILLLGSLIQDERDAELLMKKEIMDTFNLRYFVVKMFKKLCVDYASTGSYYYHIARALKAFYFKDEPTNNASTSTSTSGSCCLL</sequence>
<comment type="caution">
    <text evidence="1">The sequence shown here is derived from an EMBL/GenBank/DDBJ whole genome shotgun (WGS) entry which is preliminary data.</text>
</comment>
<proteinExistence type="predicted"/>
<name>A0A5C7H5X6_9ROSI</name>
<dbReference type="InterPro" id="IPR004158">
    <property type="entry name" value="DUF247_pln"/>
</dbReference>
<dbReference type="Pfam" id="PF03140">
    <property type="entry name" value="DUF247"/>
    <property type="match status" value="2"/>
</dbReference>
<dbReference type="EMBL" id="VAHF01000010">
    <property type="protein sequence ID" value="TXG52357.1"/>
    <property type="molecule type" value="Genomic_DNA"/>
</dbReference>
<protein>
    <submittedName>
        <fullName evidence="1">Uncharacterized protein</fullName>
    </submittedName>
</protein>
<dbReference type="PANTHER" id="PTHR31170:SF20">
    <property type="entry name" value="DUF247 DOMAIN PROTEIN"/>
    <property type="match status" value="1"/>
</dbReference>
<accession>A0A5C7H5X6</accession>
<dbReference type="PANTHER" id="PTHR31170">
    <property type="entry name" value="BNAC04G53230D PROTEIN"/>
    <property type="match status" value="1"/>
</dbReference>
<evidence type="ECO:0000313" key="2">
    <source>
        <dbReference type="Proteomes" id="UP000323000"/>
    </source>
</evidence>
<reference evidence="2" key="1">
    <citation type="journal article" date="2019" name="Gigascience">
        <title>De novo genome assembly of the endangered Acer yangbiense, a plant species with extremely small populations endemic to Yunnan Province, China.</title>
        <authorList>
            <person name="Yang J."/>
            <person name="Wariss H.M."/>
            <person name="Tao L."/>
            <person name="Zhang R."/>
            <person name="Yun Q."/>
            <person name="Hollingsworth P."/>
            <person name="Dao Z."/>
            <person name="Luo G."/>
            <person name="Guo H."/>
            <person name="Ma Y."/>
            <person name="Sun W."/>
        </authorList>
    </citation>
    <scope>NUCLEOTIDE SEQUENCE [LARGE SCALE GENOMIC DNA]</scope>
    <source>
        <strain evidence="2">cv. Malutang</strain>
    </source>
</reference>
<dbReference type="Proteomes" id="UP000323000">
    <property type="component" value="Chromosome 10"/>
</dbReference>
<keyword evidence="2" id="KW-1185">Reference proteome</keyword>
<dbReference type="AlphaFoldDB" id="A0A5C7H5X6"/>
<evidence type="ECO:0000313" key="1">
    <source>
        <dbReference type="EMBL" id="TXG52357.1"/>
    </source>
</evidence>
<dbReference type="OrthoDB" id="1756094at2759"/>
<gene>
    <name evidence="1" type="ORF">EZV62_021526</name>
</gene>